<evidence type="ECO:0000256" key="2">
    <source>
        <dbReference type="ARBA" id="ARBA00022490"/>
    </source>
</evidence>
<keyword evidence="8" id="KW-1185">Reference proteome</keyword>
<dbReference type="GO" id="GO:0004252">
    <property type="term" value="F:serine-type endopeptidase activity"/>
    <property type="evidence" value="ECO:0007669"/>
    <property type="project" value="InterPro"/>
</dbReference>
<sequence>MSDQQPTFDSFLQERLFDQRVVVARGVLDAAMANRTSAQLLALQARAAEPVRMHLACAEGELGAALSLADTIRALSVELTAVAVGEVSGAALGVLAAAPRRVAYPHARFRLVEPPATHVRGRATEVGTVAEEYARMVRALTELLAEATGQHVETVLADLRQGRFLTTEQALSYGLLDTVVTPGRPS</sequence>
<evidence type="ECO:0000256" key="1">
    <source>
        <dbReference type="ARBA" id="ARBA00007039"/>
    </source>
</evidence>
<reference evidence="7 8" key="1">
    <citation type="submission" date="2018-08" db="EMBL/GenBank/DDBJ databases">
        <title>Sequencing the genomes of 1000 actinobacteria strains.</title>
        <authorList>
            <person name="Klenk H.-P."/>
        </authorList>
    </citation>
    <scope>NUCLEOTIDE SEQUENCE [LARGE SCALE GENOMIC DNA]</scope>
    <source>
        <strain evidence="7 8">DSM 22891</strain>
    </source>
</reference>
<dbReference type="GO" id="GO:0006515">
    <property type="term" value="P:protein quality control for misfolded or incompletely synthesized proteins"/>
    <property type="evidence" value="ECO:0007669"/>
    <property type="project" value="TreeGrafter"/>
</dbReference>
<comment type="similarity">
    <text evidence="1 6">Belongs to the peptidase S14 family.</text>
</comment>
<evidence type="ECO:0000256" key="4">
    <source>
        <dbReference type="ARBA" id="ARBA00022801"/>
    </source>
</evidence>
<gene>
    <name evidence="7" type="ORF">DFJ64_0298</name>
</gene>
<accession>A0A3D9UZH0</accession>
<dbReference type="RefSeq" id="WP_115848808.1">
    <property type="nucleotide sequence ID" value="NZ_QTUC01000001.1"/>
</dbReference>
<keyword evidence="2" id="KW-0963">Cytoplasm</keyword>
<evidence type="ECO:0000313" key="7">
    <source>
        <dbReference type="EMBL" id="REF34932.1"/>
    </source>
</evidence>
<comment type="caution">
    <text evidence="7">The sequence shown here is derived from an EMBL/GenBank/DDBJ whole genome shotgun (WGS) entry which is preliminary data.</text>
</comment>
<dbReference type="SUPFAM" id="SSF52096">
    <property type="entry name" value="ClpP/crotonase"/>
    <property type="match status" value="1"/>
</dbReference>
<evidence type="ECO:0000256" key="3">
    <source>
        <dbReference type="ARBA" id="ARBA00022670"/>
    </source>
</evidence>
<dbReference type="GO" id="GO:0004176">
    <property type="term" value="F:ATP-dependent peptidase activity"/>
    <property type="evidence" value="ECO:0007669"/>
    <property type="project" value="InterPro"/>
</dbReference>
<keyword evidence="4" id="KW-0378">Hydrolase</keyword>
<dbReference type="AlphaFoldDB" id="A0A3D9UZH0"/>
<dbReference type="OrthoDB" id="3825333at2"/>
<evidence type="ECO:0000256" key="5">
    <source>
        <dbReference type="ARBA" id="ARBA00022825"/>
    </source>
</evidence>
<name>A0A3D9UZH0_THECX</name>
<keyword evidence="5" id="KW-0720">Serine protease</keyword>
<evidence type="ECO:0000256" key="6">
    <source>
        <dbReference type="RuleBase" id="RU003567"/>
    </source>
</evidence>
<dbReference type="PANTHER" id="PTHR10381:SF70">
    <property type="entry name" value="ATP-DEPENDENT CLP PROTEASE PROTEOLYTIC SUBUNIT"/>
    <property type="match status" value="1"/>
</dbReference>
<dbReference type="PRINTS" id="PR00127">
    <property type="entry name" value="CLPPROTEASEP"/>
</dbReference>
<dbReference type="Gene3D" id="3.90.226.10">
    <property type="entry name" value="2-enoyl-CoA Hydratase, Chain A, domain 1"/>
    <property type="match status" value="1"/>
</dbReference>
<dbReference type="Proteomes" id="UP000256485">
    <property type="component" value="Unassembled WGS sequence"/>
</dbReference>
<keyword evidence="3 7" id="KW-0645">Protease</keyword>
<dbReference type="InterPro" id="IPR023562">
    <property type="entry name" value="ClpP/TepA"/>
</dbReference>
<dbReference type="EMBL" id="QTUC01000001">
    <property type="protein sequence ID" value="REF34932.1"/>
    <property type="molecule type" value="Genomic_DNA"/>
</dbReference>
<dbReference type="Pfam" id="PF00574">
    <property type="entry name" value="CLP_protease"/>
    <property type="match status" value="1"/>
</dbReference>
<evidence type="ECO:0000313" key="8">
    <source>
        <dbReference type="Proteomes" id="UP000256485"/>
    </source>
</evidence>
<dbReference type="PANTHER" id="PTHR10381">
    <property type="entry name" value="ATP-DEPENDENT CLP PROTEASE PROTEOLYTIC SUBUNIT"/>
    <property type="match status" value="1"/>
</dbReference>
<organism evidence="7 8">
    <name type="scientific">Thermasporomyces composti</name>
    <dbReference type="NCBI Taxonomy" id="696763"/>
    <lineage>
        <taxon>Bacteria</taxon>
        <taxon>Bacillati</taxon>
        <taxon>Actinomycetota</taxon>
        <taxon>Actinomycetes</taxon>
        <taxon>Propionibacteriales</taxon>
        <taxon>Nocardioidaceae</taxon>
        <taxon>Thermasporomyces</taxon>
    </lineage>
</organism>
<dbReference type="GO" id="GO:0051117">
    <property type="term" value="F:ATPase binding"/>
    <property type="evidence" value="ECO:0007669"/>
    <property type="project" value="TreeGrafter"/>
</dbReference>
<dbReference type="InterPro" id="IPR001907">
    <property type="entry name" value="ClpP"/>
</dbReference>
<dbReference type="InterPro" id="IPR029045">
    <property type="entry name" value="ClpP/crotonase-like_dom_sf"/>
</dbReference>
<proteinExistence type="inferred from homology"/>
<dbReference type="GO" id="GO:0009368">
    <property type="term" value="C:endopeptidase Clp complex"/>
    <property type="evidence" value="ECO:0007669"/>
    <property type="project" value="TreeGrafter"/>
</dbReference>
<protein>
    <recommendedName>
        <fullName evidence="6">ATP-dependent Clp protease proteolytic subunit</fullName>
    </recommendedName>
</protein>